<dbReference type="InterPro" id="IPR002508">
    <property type="entry name" value="MurNAc-LAA_cat"/>
</dbReference>
<dbReference type="PANTHER" id="PTHR30404">
    <property type="entry name" value="N-ACETYLMURAMOYL-L-ALANINE AMIDASE"/>
    <property type="match status" value="1"/>
</dbReference>
<dbReference type="SMART" id="SM00646">
    <property type="entry name" value="Ami_3"/>
    <property type="match status" value="1"/>
</dbReference>
<evidence type="ECO:0000313" key="4">
    <source>
        <dbReference type="Proteomes" id="UP000515847"/>
    </source>
</evidence>
<dbReference type="PANTHER" id="PTHR30404:SF0">
    <property type="entry name" value="N-ACETYLMURAMOYL-L-ALANINE AMIDASE AMIC"/>
    <property type="match status" value="1"/>
</dbReference>
<proteinExistence type="predicted"/>
<evidence type="ECO:0000256" key="1">
    <source>
        <dbReference type="ARBA" id="ARBA00022801"/>
    </source>
</evidence>
<dbReference type="AlphaFoldDB" id="A0A7G6E5X4"/>
<protein>
    <submittedName>
        <fullName evidence="3">Cell wall hydrolase</fullName>
    </submittedName>
</protein>
<dbReference type="SUPFAM" id="SSF53187">
    <property type="entry name" value="Zn-dependent exopeptidases"/>
    <property type="match status" value="1"/>
</dbReference>
<feature type="domain" description="MurNAc-LAA" evidence="2">
    <location>
        <begin position="123"/>
        <end position="234"/>
    </location>
</feature>
<reference evidence="3 4" key="1">
    <citation type="journal article" date="2019" name="Front. Microbiol.">
        <title>Thermoanaerosceptrum fracticalcis gen. nov. sp. nov., a Novel Fumarate-Fermenting Microorganism From a Deep Fractured Carbonate Aquifer of the US Great Basin.</title>
        <authorList>
            <person name="Hamilton-Brehm S.D."/>
            <person name="Stewart L.E."/>
            <person name="Zavarin M."/>
            <person name="Caldwell M."/>
            <person name="Lawson P.A."/>
            <person name="Onstott T.C."/>
            <person name="Grzymski J."/>
            <person name="Neveux I."/>
            <person name="Lollar B.S."/>
            <person name="Russell C.E."/>
            <person name="Moser D.P."/>
        </authorList>
    </citation>
    <scope>NUCLEOTIDE SEQUENCE [LARGE SCALE GENOMIC DNA]</scope>
    <source>
        <strain evidence="3 4">DRI-13</strain>
    </source>
</reference>
<dbReference type="EMBL" id="CP045798">
    <property type="protein sequence ID" value="QNB47478.1"/>
    <property type="molecule type" value="Genomic_DNA"/>
</dbReference>
<dbReference type="RefSeq" id="WP_051966156.1">
    <property type="nucleotide sequence ID" value="NZ_CP045798.1"/>
</dbReference>
<organism evidence="3 4">
    <name type="scientific">Thermanaerosceptrum fracticalcis</name>
    <dbReference type="NCBI Taxonomy" id="1712410"/>
    <lineage>
        <taxon>Bacteria</taxon>
        <taxon>Bacillati</taxon>
        <taxon>Bacillota</taxon>
        <taxon>Clostridia</taxon>
        <taxon>Eubacteriales</taxon>
        <taxon>Peptococcaceae</taxon>
        <taxon>Thermanaerosceptrum</taxon>
    </lineage>
</organism>
<gene>
    <name evidence="3" type="ORF">BR63_15010</name>
</gene>
<dbReference type="Gene3D" id="3.40.630.40">
    <property type="entry name" value="Zn-dependent exopeptidases"/>
    <property type="match status" value="1"/>
</dbReference>
<dbReference type="InterPro" id="IPR050695">
    <property type="entry name" value="N-acetylmuramoyl_amidase_3"/>
</dbReference>
<dbReference type="GO" id="GO:0030288">
    <property type="term" value="C:outer membrane-bounded periplasmic space"/>
    <property type="evidence" value="ECO:0007669"/>
    <property type="project" value="TreeGrafter"/>
</dbReference>
<accession>A0A7G6E5X4</accession>
<keyword evidence="4" id="KW-1185">Reference proteome</keyword>
<evidence type="ECO:0000313" key="3">
    <source>
        <dbReference type="EMBL" id="QNB47478.1"/>
    </source>
</evidence>
<dbReference type="GO" id="GO:0008745">
    <property type="term" value="F:N-acetylmuramoyl-L-alanine amidase activity"/>
    <property type="evidence" value="ECO:0007669"/>
    <property type="project" value="InterPro"/>
</dbReference>
<dbReference type="Proteomes" id="UP000515847">
    <property type="component" value="Chromosome"/>
</dbReference>
<keyword evidence="1 3" id="KW-0378">Hydrolase</keyword>
<evidence type="ECO:0000259" key="2">
    <source>
        <dbReference type="SMART" id="SM00646"/>
    </source>
</evidence>
<dbReference type="CDD" id="cd02696">
    <property type="entry name" value="MurNAc-LAA"/>
    <property type="match status" value="1"/>
</dbReference>
<dbReference type="KEGG" id="tfr:BR63_15010"/>
<sequence>MRIIEIKKRYIVWALLVVFVAGSLFRFEHWRKSQEAQAIRAMSWVVASRVIIVDPGHGGEDPGKVSPSGVYEKDINLAVAKKLFTILSQGGATVIMTRDKDAALSNGQDTVRQRKRADLISRVELAEKANADMYIALHCNSFPSGRWYGAQTFYSPSVPGSKELATFIQEELVAFLGNTTRKPKADSSSLIFKTARLPIVNVEMGFLSNKEEEKLLQDPAYQDKIAWSIYAGVVRYLMEYGEQYKPTMEYIEK</sequence>
<name>A0A7G6E5X4_THEFR</name>
<dbReference type="OrthoDB" id="9772024at2"/>
<dbReference type="Pfam" id="PF01520">
    <property type="entry name" value="Amidase_3"/>
    <property type="match status" value="1"/>
</dbReference>
<dbReference type="GO" id="GO:0009253">
    <property type="term" value="P:peptidoglycan catabolic process"/>
    <property type="evidence" value="ECO:0007669"/>
    <property type="project" value="InterPro"/>
</dbReference>